<comment type="caution">
    <text evidence="11">The sequence shown here is derived from an EMBL/GenBank/DDBJ whole genome shotgun (WGS) entry which is preliminary data.</text>
</comment>
<feature type="transmembrane region" description="Helical" evidence="10">
    <location>
        <begin position="150"/>
        <end position="171"/>
    </location>
</feature>
<name>A0AAV7EQ54_ARIFI</name>
<evidence type="ECO:0000256" key="2">
    <source>
        <dbReference type="ARBA" id="ARBA00005485"/>
    </source>
</evidence>
<feature type="region of interest" description="Disordered" evidence="9">
    <location>
        <begin position="848"/>
        <end position="879"/>
    </location>
</feature>
<dbReference type="GO" id="GO:0009903">
    <property type="term" value="P:chloroplast avoidance movement"/>
    <property type="evidence" value="ECO:0007669"/>
    <property type="project" value="TreeGrafter"/>
</dbReference>
<dbReference type="EMBL" id="JAINDJ010000004">
    <property type="protein sequence ID" value="KAG9450534.1"/>
    <property type="molecule type" value="Genomic_DNA"/>
</dbReference>
<feature type="transmembrane region" description="Helical" evidence="10">
    <location>
        <begin position="37"/>
        <end position="58"/>
    </location>
</feature>
<evidence type="ECO:0000256" key="8">
    <source>
        <dbReference type="SAM" id="Coils"/>
    </source>
</evidence>
<evidence type="ECO:0000313" key="11">
    <source>
        <dbReference type="EMBL" id="KAG9450534.1"/>
    </source>
</evidence>
<dbReference type="GO" id="GO:0015267">
    <property type="term" value="F:channel activity"/>
    <property type="evidence" value="ECO:0007669"/>
    <property type="project" value="InterPro"/>
</dbReference>
<evidence type="ECO:0000256" key="4">
    <source>
        <dbReference type="ARBA" id="ARBA00022692"/>
    </source>
</evidence>
<reference evidence="11 12" key="1">
    <citation type="submission" date="2021-07" db="EMBL/GenBank/DDBJ databases">
        <title>The Aristolochia fimbriata genome: insights into angiosperm evolution, floral development and chemical biosynthesis.</title>
        <authorList>
            <person name="Jiao Y."/>
        </authorList>
    </citation>
    <scope>NUCLEOTIDE SEQUENCE [LARGE SCALE GENOMIC DNA]</scope>
    <source>
        <strain evidence="11">IBCAS-2021</strain>
        <tissue evidence="11">Leaf</tissue>
    </source>
</reference>
<dbReference type="PANTHER" id="PTHR32054">
    <property type="entry name" value="HEAVY CHAIN, PUTATIVE, EXPRESSED-RELATED-RELATED"/>
    <property type="match status" value="1"/>
</dbReference>
<proteinExistence type="inferred from homology"/>
<keyword evidence="4 10" id="KW-0812">Transmembrane</keyword>
<organism evidence="11 12">
    <name type="scientific">Aristolochia fimbriata</name>
    <name type="common">White veined hardy Dutchman's pipe vine</name>
    <dbReference type="NCBI Taxonomy" id="158543"/>
    <lineage>
        <taxon>Eukaryota</taxon>
        <taxon>Viridiplantae</taxon>
        <taxon>Streptophyta</taxon>
        <taxon>Embryophyta</taxon>
        <taxon>Tracheophyta</taxon>
        <taxon>Spermatophyta</taxon>
        <taxon>Magnoliopsida</taxon>
        <taxon>Magnoliidae</taxon>
        <taxon>Piperales</taxon>
        <taxon>Aristolochiaceae</taxon>
        <taxon>Aristolochia</taxon>
    </lineage>
</organism>
<accession>A0AAV7EQ54</accession>
<dbReference type="GO" id="GO:0005829">
    <property type="term" value="C:cytosol"/>
    <property type="evidence" value="ECO:0007669"/>
    <property type="project" value="TreeGrafter"/>
</dbReference>
<evidence type="ECO:0000313" key="12">
    <source>
        <dbReference type="Proteomes" id="UP000825729"/>
    </source>
</evidence>
<dbReference type="Gene3D" id="1.20.1080.10">
    <property type="entry name" value="Glycerol uptake facilitator protein"/>
    <property type="match status" value="1"/>
</dbReference>
<evidence type="ECO:0000256" key="10">
    <source>
        <dbReference type="SAM" id="Phobius"/>
    </source>
</evidence>
<feature type="transmembrane region" description="Helical" evidence="10">
    <location>
        <begin position="222"/>
        <end position="239"/>
    </location>
</feature>
<keyword evidence="7 10" id="KW-0472">Membrane</keyword>
<dbReference type="AlphaFoldDB" id="A0AAV7EQ54"/>
<dbReference type="GO" id="GO:0009904">
    <property type="term" value="P:chloroplast accumulation movement"/>
    <property type="evidence" value="ECO:0007669"/>
    <property type="project" value="TreeGrafter"/>
</dbReference>
<dbReference type="GO" id="GO:0016020">
    <property type="term" value="C:membrane"/>
    <property type="evidence" value="ECO:0007669"/>
    <property type="project" value="UniProtKB-SubCell"/>
</dbReference>
<dbReference type="Pfam" id="PF05701">
    <property type="entry name" value="WEMBL"/>
    <property type="match status" value="1"/>
</dbReference>
<gene>
    <name evidence="11" type="ORF">H6P81_010499</name>
</gene>
<feature type="transmembrane region" description="Helical" evidence="10">
    <location>
        <begin position="183"/>
        <end position="202"/>
    </location>
</feature>
<comment type="subcellular location">
    <subcellularLocation>
        <location evidence="1">Membrane</location>
        <topology evidence="1">Multi-pass membrane protein</topology>
    </subcellularLocation>
</comment>
<dbReference type="PANTHER" id="PTHR32054:SF2">
    <property type="entry name" value="PROTEIN PLASTID MOVEMENT IMPAIRED 2"/>
    <property type="match status" value="1"/>
</dbReference>
<evidence type="ECO:0000256" key="6">
    <source>
        <dbReference type="ARBA" id="ARBA00023054"/>
    </source>
</evidence>
<evidence type="ECO:0000256" key="3">
    <source>
        <dbReference type="ARBA" id="ARBA00022448"/>
    </source>
</evidence>
<dbReference type="PRINTS" id="PR00783">
    <property type="entry name" value="MINTRINSICP"/>
</dbReference>
<dbReference type="InterPro" id="IPR023271">
    <property type="entry name" value="Aquaporin-like"/>
</dbReference>
<evidence type="ECO:0000256" key="7">
    <source>
        <dbReference type="ARBA" id="ARBA00023136"/>
    </source>
</evidence>
<evidence type="ECO:0000256" key="5">
    <source>
        <dbReference type="ARBA" id="ARBA00022989"/>
    </source>
</evidence>
<comment type="similarity">
    <text evidence="2">Belongs to the WEB family.</text>
</comment>
<dbReference type="PROSITE" id="PS00221">
    <property type="entry name" value="MIP"/>
    <property type="match status" value="1"/>
</dbReference>
<dbReference type="InterPro" id="IPR000425">
    <property type="entry name" value="MIP"/>
</dbReference>
<dbReference type="InterPro" id="IPR008545">
    <property type="entry name" value="Web"/>
</dbReference>
<feature type="coiled-coil region" evidence="8">
    <location>
        <begin position="393"/>
        <end position="501"/>
    </location>
</feature>
<feature type="transmembrane region" description="Helical" evidence="10">
    <location>
        <begin position="64"/>
        <end position="83"/>
    </location>
</feature>
<keyword evidence="12" id="KW-1185">Reference proteome</keyword>
<keyword evidence="3" id="KW-0813">Transport</keyword>
<dbReference type="Pfam" id="PF00230">
    <property type="entry name" value="MIP"/>
    <property type="match status" value="1"/>
</dbReference>
<protein>
    <submittedName>
        <fullName evidence="11">Uncharacterized protein</fullName>
    </submittedName>
</protein>
<dbReference type="CDD" id="cd00333">
    <property type="entry name" value="MIP"/>
    <property type="match status" value="1"/>
</dbReference>
<evidence type="ECO:0000256" key="9">
    <source>
        <dbReference type="SAM" id="MobiDB-lite"/>
    </source>
</evidence>
<dbReference type="InterPro" id="IPR022357">
    <property type="entry name" value="MIP_CS"/>
</dbReference>
<sequence length="906" mass="101437">MAESRRHVVMEIARDSPNQTKSRCYLSPKTRLLLRKCMAEFFATYFVVFAGCGAIAVNKVYGNVTYPGICLTWGLVVMAMVYSTGHISGAHFNPAITLTLAICKVFPWVEVLPYFVAQLLGSVLASGTLRLILISSTKDYFFGSAPAGSAFQALVTEFIVSFLLMFVICGASDEQSVGDLKGLAIGGTITLNVFVAGLVSGSSMNPARSFGPAVVFNDYRSLWVYFVGPFFGIFAGALGRTHVRKLKLLVEELRKTVTKGWGKMAAVAEVEASSRAQRGSVKTAVNLYGENILKGKSQRSKAQVDFPKAKELHMARRDIDRFVSSRNSAERVKAEAESELFNARNTVKDLSLKIEQSNAITKTQKKEIRGLKKIERWGGEWALDSGEIDSPKYHQVMRELELVKQELSQLKLDMASVLESKQQSEKLISSSVSKMKSYSETIEALKKEIEETNEEEVLVELARMEAVRELSSIEAQRQAEAAQFSESIEKACAELDNLIQDIHHSTVLEMNLDIVNSDIHVLENELKLVKVMSQHNGLTSGDSLNQIHSLEEENEEGKEEESASAAALETILMEMKEAKKELNSIKQESFQFMTSMDVIRGELKRVVAESAKQREVEEKTDSKVQNLNSKLLRAKSRLESATSAEEKARSVLSNLTASLQQLETEKEGAKKETELLREENSSINQEIQKTESEIELEEERLRAAMEELEAVKKSEARALESLKVFTERTVQARTSSSLTNSTITISNFEYEYLTRRAEGAEEIANKKVAAAQAWIEALKASEKEVALKTKIVQEEIRELREVEEQELYNTENALKAKKAVQSELNNWRQVEKRREETKLQPEVALRKASKNDIGSPMTMRRSRTRRPTSPGLRHVGRSPSVALRKRRRVMPNLAKFFTGNKAGRQI</sequence>
<dbReference type="SUPFAM" id="SSF81338">
    <property type="entry name" value="Aquaporin-like"/>
    <property type="match status" value="1"/>
</dbReference>
<keyword evidence="5 10" id="KW-1133">Transmembrane helix</keyword>
<feature type="coiled-coil region" evidence="8">
    <location>
        <begin position="326"/>
        <end position="353"/>
    </location>
</feature>
<evidence type="ECO:0000256" key="1">
    <source>
        <dbReference type="ARBA" id="ARBA00004141"/>
    </source>
</evidence>
<feature type="coiled-coil region" evidence="8">
    <location>
        <begin position="624"/>
        <end position="718"/>
    </location>
</feature>
<keyword evidence="6 8" id="KW-0175">Coiled coil</keyword>
<dbReference type="Proteomes" id="UP000825729">
    <property type="component" value="Unassembled WGS sequence"/>
</dbReference>
<dbReference type="NCBIfam" id="TIGR00861">
    <property type="entry name" value="MIP"/>
    <property type="match status" value="1"/>
</dbReference>